<evidence type="ECO:0000256" key="2">
    <source>
        <dbReference type="ARBA" id="ARBA00022475"/>
    </source>
</evidence>
<evidence type="ECO:0000313" key="8">
    <source>
        <dbReference type="Proteomes" id="UP000094025"/>
    </source>
</evidence>
<evidence type="ECO:0000256" key="3">
    <source>
        <dbReference type="ARBA" id="ARBA00022692"/>
    </source>
</evidence>
<feature type="transmembrane region" description="Helical" evidence="6">
    <location>
        <begin position="79"/>
        <end position="100"/>
    </location>
</feature>
<keyword evidence="2" id="KW-1003">Cell membrane</keyword>
<keyword evidence="8" id="KW-1185">Reference proteome</keyword>
<evidence type="ECO:0000256" key="6">
    <source>
        <dbReference type="SAM" id="Phobius"/>
    </source>
</evidence>
<dbReference type="RefSeq" id="WP_064240254.1">
    <property type="nucleotide sequence ID" value="NZ_LPUX01000049.1"/>
</dbReference>
<keyword evidence="4 6" id="KW-1133">Transmembrane helix</keyword>
<comment type="caution">
    <text evidence="7">The sequence shown here is derived from an EMBL/GenBank/DDBJ whole genome shotgun (WGS) entry which is preliminary data.</text>
</comment>
<dbReference type="Pfam" id="PF03626">
    <property type="entry name" value="COX4_pro"/>
    <property type="match status" value="1"/>
</dbReference>
<dbReference type="Proteomes" id="UP000094025">
    <property type="component" value="Unassembled WGS sequence"/>
</dbReference>
<protein>
    <submittedName>
        <fullName evidence="7">Cytochrome C oxidase subunit IV</fullName>
    </submittedName>
</protein>
<feature type="transmembrane region" description="Helical" evidence="6">
    <location>
        <begin position="24"/>
        <end position="47"/>
    </location>
</feature>
<dbReference type="EMBL" id="LPUX01000049">
    <property type="protein sequence ID" value="OAP42989.1"/>
    <property type="molecule type" value="Genomic_DNA"/>
</dbReference>
<sequence>MAHVEAHAAQHVAHAEQQQHPIKLYLLVWGLLFVLSAFSYLVDYFGLQGFLRWSLILIFMMLKAGLIVAVFMHMAWERLALTYAILLPPLLVLVFVALMVSESNYVLFTRVAFFGTGP</sequence>
<evidence type="ECO:0000256" key="5">
    <source>
        <dbReference type="ARBA" id="ARBA00023136"/>
    </source>
</evidence>
<evidence type="ECO:0000256" key="4">
    <source>
        <dbReference type="ARBA" id="ARBA00022989"/>
    </source>
</evidence>
<proteinExistence type="predicted"/>
<keyword evidence="3 6" id="KW-0812">Transmembrane</keyword>
<evidence type="ECO:0000256" key="1">
    <source>
        <dbReference type="ARBA" id="ARBA00004651"/>
    </source>
</evidence>
<dbReference type="GO" id="GO:0005886">
    <property type="term" value="C:plasma membrane"/>
    <property type="evidence" value="ECO:0007669"/>
    <property type="project" value="UniProtKB-SubCell"/>
</dbReference>
<evidence type="ECO:0000313" key="7">
    <source>
        <dbReference type="EMBL" id="OAP42989.1"/>
    </source>
</evidence>
<comment type="subcellular location">
    <subcellularLocation>
        <location evidence="1">Cell membrane</location>
        <topology evidence="1">Multi-pass membrane protein</topology>
    </subcellularLocation>
</comment>
<keyword evidence="5 6" id="KW-0472">Membrane</keyword>
<reference evidence="7 8" key="1">
    <citation type="journal article" date="2016" name="Int. J. Syst. Evol. Microbiol.">
        <title>Ensifer glycinis sp. nov., an novel rhizobial species associated with Glycine spp.</title>
        <authorList>
            <person name="Yan H."/>
            <person name="Yan J."/>
            <person name="Sui X.H."/>
            <person name="Wang E.T."/>
            <person name="Chen W.X."/>
            <person name="Zhang X.X."/>
            <person name="Chen W.F."/>
        </authorList>
    </citation>
    <scope>NUCLEOTIDE SEQUENCE [LARGE SCALE GENOMIC DNA]</scope>
    <source>
        <strain evidence="7 8">CCBAU 23380</strain>
    </source>
</reference>
<accession>A0A178Y5Y2</accession>
<name>A0A178Y5Y2_9HYPH</name>
<dbReference type="AlphaFoldDB" id="A0A178Y5Y2"/>
<feature type="transmembrane region" description="Helical" evidence="6">
    <location>
        <begin position="53"/>
        <end position="72"/>
    </location>
</feature>
<dbReference type="STRING" id="1472378.AU381_26845"/>
<gene>
    <name evidence="7" type="ORF">AU381_26845</name>
</gene>
<organism evidence="7 8">
    <name type="scientific">Sinorhizobium glycinis</name>
    <dbReference type="NCBI Taxonomy" id="1472378"/>
    <lineage>
        <taxon>Bacteria</taxon>
        <taxon>Pseudomonadati</taxon>
        <taxon>Pseudomonadota</taxon>
        <taxon>Alphaproteobacteria</taxon>
        <taxon>Hyphomicrobiales</taxon>
        <taxon>Rhizobiaceae</taxon>
        <taxon>Sinorhizobium/Ensifer group</taxon>
        <taxon>Sinorhizobium</taxon>
    </lineage>
</organism>
<dbReference type="OrthoDB" id="33240at2"/>
<dbReference type="InterPro" id="IPR005171">
    <property type="entry name" value="Cyt_c_oxidase_su4_prok"/>
</dbReference>